<evidence type="ECO:0000313" key="3">
    <source>
        <dbReference type="Proteomes" id="UP000663193"/>
    </source>
</evidence>
<evidence type="ECO:0000256" key="1">
    <source>
        <dbReference type="SAM" id="MobiDB-lite"/>
    </source>
</evidence>
<dbReference type="VEuPathDB" id="FungiDB:JI435_403500"/>
<keyword evidence="3" id="KW-1185">Reference proteome</keyword>
<dbReference type="Proteomes" id="UP000663193">
    <property type="component" value="Chromosome 3"/>
</dbReference>
<evidence type="ECO:0000313" key="2">
    <source>
        <dbReference type="EMBL" id="QRC93278.1"/>
    </source>
</evidence>
<feature type="region of interest" description="Disordered" evidence="1">
    <location>
        <begin position="81"/>
        <end position="117"/>
    </location>
</feature>
<dbReference type="EMBL" id="CP069025">
    <property type="protein sequence ID" value="QRC93278.1"/>
    <property type="molecule type" value="Genomic_DNA"/>
</dbReference>
<gene>
    <name evidence="2" type="ORF">JI435_403500</name>
</gene>
<name>A0A7U2EUE0_PHANO</name>
<reference evidence="3" key="1">
    <citation type="journal article" date="2021" name="BMC Genomics">
        <title>Chromosome-level genome assembly and manually-curated proteome of model necrotroph Parastagonospora nodorum Sn15 reveals a genome-wide trove of candidate effector homologs, and redundancy of virulence-related functions within an accessory chromosome.</title>
        <authorList>
            <person name="Bertazzoni S."/>
            <person name="Jones D.A.B."/>
            <person name="Phan H.T."/>
            <person name="Tan K.-C."/>
            <person name="Hane J.K."/>
        </authorList>
    </citation>
    <scope>NUCLEOTIDE SEQUENCE [LARGE SCALE GENOMIC DNA]</scope>
    <source>
        <strain evidence="3">SN15 / ATCC MYA-4574 / FGSC 10173)</strain>
    </source>
</reference>
<accession>A0A7U2EUE0</accession>
<protein>
    <submittedName>
        <fullName evidence="2">Uncharacterized protein</fullName>
    </submittedName>
</protein>
<organism evidence="2 3">
    <name type="scientific">Phaeosphaeria nodorum (strain SN15 / ATCC MYA-4574 / FGSC 10173)</name>
    <name type="common">Glume blotch fungus</name>
    <name type="synonym">Parastagonospora nodorum</name>
    <dbReference type="NCBI Taxonomy" id="321614"/>
    <lineage>
        <taxon>Eukaryota</taxon>
        <taxon>Fungi</taxon>
        <taxon>Dikarya</taxon>
        <taxon>Ascomycota</taxon>
        <taxon>Pezizomycotina</taxon>
        <taxon>Dothideomycetes</taxon>
        <taxon>Pleosporomycetidae</taxon>
        <taxon>Pleosporales</taxon>
        <taxon>Pleosporineae</taxon>
        <taxon>Phaeosphaeriaceae</taxon>
        <taxon>Parastagonospora</taxon>
    </lineage>
</organism>
<dbReference type="AlphaFoldDB" id="A0A7U2EUE0"/>
<sequence length="117" mass="12759">MPAAKTKQQKRAYSWTYTHVPGEGNKILNVETGLMNTSCGTETPQPNHQPQEERKEFPASAIYDVGIGTLDGYVNVPDSSTNRLGHKGMGIESSVGSGEDNCNEDDAKQPRPETTTY</sequence>
<proteinExistence type="predicted"/>